<name>A0A0E9V3Z6_ANGAN</name>
<accession>A0A0E9V3Z6</accession>
<sequence>MVSSSLGLCLLADFIAFHAEGTSAVEYLRCVTFAKVNALSLVNPYMAD</sequence>
<feature type="chain" id="PRO_5002434229" evidence="1">
    <location>
        <begin position="25"/>
        <end position="48"/>
    </location>
</feature>
<protein>
    <submittedName>
        <fullName evidence="2">Uncharacterized protein</fullName>
    </submittedName>
</protein>
<reference evidence="2" key="1">
    <citation type="submission" date="2014-11" db="EMBL/GenBank/DDBJ databases">
        <authorList>
            <person name="Amaro Gonzalez C."/>
        </authorList>
    </citation>
    <scope>NUCLEOTIDE SEQUENCE</scope>
</reference>
<evidence type="ECO:0000256" key="1">
    <source>
        <dbReference type="SAM" id="SignalP"/>
    </source>
</evidence>
<dbReference type="AlphaFoldDB" id="A0A0E9V3Z6"/>
<organism evidence="2">
    <name type="scientific">Anguilla anguilla</name>
    <name type="common">European freshwater eel</name>
    <name type="synonym">Muraena anguilla</name>
    <dbReference type="NCBI Taxonomy" id="7936"/>
    <lineage>
        <taxon>Eukaryota</taxon>
        <taxon>Metazoa</taxon>
        <taxon>Chordata</taxon>
        <taxon>Craniata</taxon>
        <taxon>Vertebrata</taxon>
        <taxon>Euteleostomi</taxon>
        <taxon>Actinopterygii</taxon>
        <taxon>Neopterygii</taxon>
        <taxon>Teleostei</taxon>
        <taxon>Anguilliformes</taxon>
        <taxon>Anguillidae</taxon>
        <taxon>Anguilla</taxon>
    </lineage>
</organism>
<reference evidence="2" key="2">
    <citation type="journal article" date="2015" name="Fish Shellfish Immunol.">
        <title>Early steps in the European eel (Anguilla anguilla)-Vibrio vulnificus interaction in the gills: Role of the RtxA13 toxin.</title>
        <authorList>
            <person name="Callol A."/>
            <person name="Pajuelo D."/>
            <person name="Ebbesson L."/>
            <person name="Teles M."/>
            <person name="MacKenzie S."/>
            <person name="Amaro C."/>
        </authorList>
    </citation>
    <scope>NUCLEOTIDE SEQUENCE</scope>
</reference>
<evidence type="ECO:0000313" key="2">
    <source>
        <dbReference type="EMBL" id="JAH72732.1"/>
    </source>
</evidence>
<keyword evidence="1" id="KW-0732">Signal</keyword>
<dbReference type="EMBL" id="GBXM01035845">
    <property type="protein sequence ID" value="JAH72732.1"/>
    <property type="molecule type" value="Transcribed_RNA"/>
</dbReference>
<feature type="signal peptide" evidence="1">
    <location>
        <begin position="1"/>
        <end position="24"/>
    </location>
</feature>
<proteinExistence type="predicted"/>